<accession>A0A1S7PMR0</accession>
<proteinExistence type="predicted"/>
<sequence>MGDCRPALLATACRKRPHHGVLRGFAPRMFLRLLLFLDSCSPVYFSAWFSMPAEADATTVKDKATDRINADTLKRLALMLEGARVL</sequence>
<gene>
    <name evidence="1" type="ORF">AGR7C_Cc160189</name>
</gene>
<protein>
    <submittedName>
        <fullName evidence="1">Uncharacterized protein</fullName>
    </submittedName>
</protein>
<organism evidence="1 2">
    <name type="scientific">Agrobacterium deltaense Zutra 3/1</name>
    <dbReference type="NCBI Taxonomy" id="1183427"/>
    <lineage>
        <taxon>Bacteria</taxon>
        <taxon>Pseudomonadati</taxon>
        <taxon>Pseudomonadota</taxon>
        <taxon>Alphaproteobacteria</taxon>
        <taxon>Hyphomicrobiales</taxon>
        <taxon>Rhizobiaceae</taxon>
        <taxon>Rhizobium/Agrobacterium group</taxon>
        <taxon>Agrobacterium</taxon>
    </lineage>
</organism>
<dbReference type="AlphaFoldDB" id="A0A1S7PMR0"/>
<reference evidence="1 2" key="1">
    <citation type="submission" date="2016-01" db="EMBL/GenBank/DDBJ databases">
        <authorList>
            <person name="Oliw E.H."/>
        </authorList>
    </citation>
    <scope>NUCLEOTIDE SEQUENCE [LARGE SCALE GENOMIC DNA]</scope>
    <source>
        <strain evidence="1 2">Zutra 3-1</strain>
    </source>
</reference>
<name>A0A1S7PMR0_9HYPH</name>
<evidence type="ECO:0000313" key="1">
    <source>
        <dbReference type="EMBL" id="CUX23707.1"/>
    </source>
</evidence>
<dbReference type="EMBL" id="FBWG01000008">
    <property type="protein sequence ID" value="CUX23707.1"/>
    <property type="molecule type" value="Genomic_DNA"/>
</dbReference>
<dbReference type="Proteomes" id="UP000191987">
    <property type="component" value="Unassembled WGS sequence"/>
</dbReference>
<evidence type="ECO:0000313" key="2">
    <source>
        <dbReference type="Proteomes" id="UP000191987"/>
    </source>
</evidence>